<dbReference type="Proteomes" id="UP000654075">
    <property type="component" value="Unassembled WGS sequence"/>
</dbReference>
<comment type="caution">
    <text evidence="1">The sequence shown here is derived from an EMBL/GenBank/DDBJ whole genome shotgun (WGS) entry which is preliminary data.</text>
</comment>
<sequence>MWTILMRPAAAAECNAWYVRASFSESSCARGVSHGAGWSTLVNHAIDAPGLGRLIAAVGSSQGPRPPKPKPRGWDLKCSEFSDLQAGCSLCRPATCLSRASPGVKAACLSLKR</sequence>
<evidence type="ECO:0000313" key="2">
    <source>
        <dbReference type="Proteomes" id="UP000654075"/>
    </source>
</evidence>
<reference evidence="1" key="1">
    <citation type="submission" date="2021-02" db="EMBL/GenBank/DDBJ databases">
        <authorList>
            <person name="Dougan E. K."/>
            <person name="Rhodes N."/>
            <person name="Thang M."/>
            <person name="Chan C."/>
        </authorList>
    </citation>
    <scope>NUCLEOTIDE SEQUENCE</scope>
</reference>
<organism evidence="1 2">
    <name type="scientific">Polarella glacialis</name>
    <name type="common">Dinoflagellate</name>
    <dbReference type="NCBI Taxonomy" id="89957"/>
    <lineage>
        <taxon>Eukaryota</taxon>
        <taxon>Sar</taxon>
        <taxon>Alveolata</taxon>
        <taxon>Dinophyceae</taxon>
        <taxon>Suessiales</taxon>
        <taxon>Suessiaceae</taxon>
        <taxon>Polarella</taxon>
    </lineage>
</organism>
<protein>
    <submittedName>
        <fullName evidence="1">Uncharacterized protein</fullName>
    </submittedName>
</protein>
<name>A0A813G471_POLGL</name>
<accession>A0A813G471</accession>
<dbReference type="EMBL" id="CAJNNV010027093">
    <property type="protein sequence ID" value="CAE8619468.1"/>
    <property type="molecule type" value="Genomic_DNA"/>
</dbReference>
<gene>
    <name evidence="1" type="ORF">PGLA1383_LOCUS37056</name>
</gene>
<proteinExistence type="predicted"/>
<keyword evidence="2" id="KW-1185">Reference proteome</keyword>
<evidence type="ECO:0000313" key="1">
    <source>
        <dbReference type="EMBL" id="CAE8619468.1"/>
    </source>
</evidence>
<dbReference type="AlphaFoldDB" id="A0A813G471"/>